<dbReference type="Pfam" id="PF00006">
    <property type="entry name" value="ATP-synt_ab"/>
    <property type="match status" value="1"/>
</dbReference>
<keyword evidence="2" id="KW-0694">RNA-binding</keyword>
<dbReference type="PANTHER" id="PTHR46425">
    <property type="entry name" value="TRANSCRIPTION TERMINATION FACTOR RHO"/>
    <property type="match status" value="1"/>
</dbReference>
<protein>
    <recommendedName>
        <fullName evidence="3">AAA+ ATPase domain-containing protein</fullName>
    </recommendedName>
</protein>
<organism evidence="4">
    <name type="scientific">marine sediment metagenome</name>
    <dbReference type="NCBI Taxonomy" id="412755"/>
    <lineage>
        <taxon>unclassified sequences</taxon>
        <taxon>metagenomes</taxon>
        <taxon>ecological metagenomes</taxon>
    </lineage>
</organism>
<reference evidence="4" key="1">
    <citation type="journal article" date="2015" name="Nature">
        <title>Complex archaea that bridge the gap between prokaryotes and eukaryotes.</title>
        <authorList>
            <person name="Spang A."/>
            <person name="Saw J.H."/>
            <person name="Jorgensen S.L."/>
            <person name="Zaremba-Niedzwiedzka K."/>
            <person name="Martijn J."/>
            <person name="Lind A.E."/>
            <person name="van Eijk R."/>
            <person name="Schleper C."/>
            <person name="Guy L."/>
            <person name="Ettema T.J."/>
        </authorList>
    </citation>
    <scope>NUCLEOTIDE SEQUENCE</scope>
</reference>
<dbReference type="PANTHER" id="PTHR46425:SF1">
    <property type="entry name" value="TRANSCRIPTION TERMINATION FACTOR RHO"/>
    <property type="match status" value="1"/>
</dbReference>
<gene>
    <name evidence="4" type="ORF">LCGC14_2157550</name>
</gene>
<proteinExistence type="predicted"/>
<accession>A0A0F9G6M3</accession>
<dbReference type="GO" id="GO:0005524">
    <property type="term" value="F:ATP binding"/>
    <property type="evidence" value="ECO:0007669"/>
    <property type="project" value="InterPro"/>
</dbReference>
<keyword evidence="1" id="KW-0805">Transcription regulation</keyword>
<comment type="caution">
    <text evidence="4">The sequence shown here is derived from an EMBL/GenBank/DDBJ whole genome shotgun (WGS) entry which is preliminary data.</text>
</comment>
<dbReference type="InterPro" id="IPR004665">
    <property type="entry name" value="Term_rho"/>
</dbReference>
<dbReference type="AlphaFoldDB" id="A0A0F9G6M3"/>
<evidence type="ECO:0000313" key="4">
    <source>
        <dbReference type="EMBL" id="KKL65180.1"/>
    </source>
</evidence>
<dbReference type="GO" id="GO:0003723">
    <property type="term" value="F:RNA binding"/>
    <property type="evidence" value="ECO:0007669"/>
    <property type="project" value="UniProtKB-KW"/>
</dbReference>
<dbReference type="GO" id="GO:0008186">
    <property type="term" value="F:ATP-dependent activity, acting on RNA"/>
    <property type="evidence" value="ECO:0007669"/>
    <property type="project" value="InterPro"/>
</dbReference>
<keyword evidence="1" id="KW-0806">Transcription termination</keyword>
<evidence type="ECO:0000256" key="1">
    <source>
        <dbReference type="ARBA" id="ARBA00022472"/>
    </source>
</evidence>
<dbReference type="EMBL" id="LAZR01027616">
    <property type="protein sequence ID" value="KKL65180.1"/>
    <property type="molecule type" value="Genomic_DNA"/>
</dbReference>
<keyword evidence="1" id="KW-0804">Transcription</keyword>
<feature type="domain" description="AAA+ ATPase" evidence="3">
    <location>
        <begin position="246"/>
        <end position="404"/>
    </location>
</feature>
<feature type="non-terminal residue" evidence="4">
    <location>
        <position position="406"/>
    </location>
</feature>
<dbReference type="InterPro" id="IPR027417">
    <property type="entry name" value="P-loop_NTPase"/>
</dbReference>
<dbReference type="SUPFAM" id="SSF52540">
    <property type="entry name" value="P-loop containing nucleoside triphosphate hydrolases"/>
    <property type="match status" value="1"/>
</dbReference>
<evidence type="ECO:0000259" key="3">
    <source>
        <dbReference type="SMART" id="SM00382"/>
    </source>
</evidence>
<dbReference type="InterPro" id="IPR000194">
    <property type="entry name" value="ATPase_F1/V1/A1_a/bsu_nucl-bd"/>
</dbReference>
<dbReference type="SMART" id="SM00382">
    <property type="entry name" value="AAA"/>
    <property type="match status" value="1"/>
</dbReference>
<dbReference type="Gene3D" id="3.40.50.300">
    <property type="entry name" value="P-loop containing nucleotide triphosphate hydrolases"/>
    <property type="match status" value="1"/>
</dbReference>
<dbReference type="GO" id="GO:0006353">
    <property type="term" value="P:DNA-templated transcription termination"/>
    <property type="evidence" value="ECO:0007669"/>
    <property type="project" value="UniProtKB-KW"/>
</dbReference>
<dbReference type="InterPro" id="IPR003593">
    <property type="entry name" value="AAA+_ATPase"/>
</dbReference>
<name>A0A0F9G6M3_9ZZZZ</name>
<evidence type="ECO:0000256" key="2">
    <source>
        <dbReference type="ARBA" id="ARBA00022884"/>
    </source>
</evidence>
<sequence length="406" mass="44964">MSHDLSARELCERALRKIGAFPTYDTAADPEELDKALVWLDIRLAALGGKTTIFWLIPNTLSFAITADVQSYDLKTILGANFPTDGIQFPKSVWMEDSGGNRSPLTMVTRTEFEAFPDPDRSGRPEFVHIDRLGLPTLKTWPTLGTGNTGFTIKLVVQTYAKDFVGGDRLRTGLFIEGEVQAVSKKKAGPRMSKILRVNGKSYDEWPDVIPFLDQIVVDPHPHMPLETMDGPMEMRVLDLICPVGKGQRGLIVAPPRSGKTVLLQQIANAILANCPEVHVIVLLVDERPEEVTDFKRNVAGEIIYSNNDQEVSNHTRISEFTLERAKRMAEFNQDVVILLDSLTRLGRAYNRSVDGSGRTMTGGVDIRALEKPKRQFGAARKIEDGGSLTILATCLVDTGSRMDEV</sequence>